<name>A0A317E893_9PROT</name>
<evidence type="ECO:0000313" key="3">
    <source>
        <dbReference type="Proteomes" id="UP000245461"/>
    </source>
</evidence>
<protein>
    <recommendedName>
        <fullName evidence="1">Stability determinant domain-containing protein</fullName>
    </recommendedName>
</protein>
<gene>
    <name evidence="2" type="ORF">DKG74_11375</name>
</gene>
<dbReference type="Pfam" id="PF21217">
    <property type="entry name" value="PaaA2"/>
    <property type="match status" value="1"/>
</dbReference>
<proteinExistence type="predicted"/>
<dbReference type="Proteomes" id="UP000245461">
    <property type="component" value="Unassembled WGS sequence"/>
</dbReference>
<sequence>MGKNSPLISEFETEEQEAGHTRWLKAKVAAALRDSRPAVAHEDVMAEAEAIVATSESRTDR</sequence>
<evidence type="ECO:0000259" key="1">
    <source>
        <dbReference type="Pfam" id="PF21217"/>
    </source>
</evidence>
<dbReference type="OrthoDB" id="9799097at2"/>
<dbReference type="InterPro" id="IPR048851">
    <property type="entry name" value="PaaA2_dom"/>
</dbReference>
<dbReference type="AlphaFoldDB" id="A0A317E893"/>
<feature type="domain" description="Stability determinant" evidence="1">
    <location>
        <begin position="15"/>
        <end position="47"/>
    </location>
</feature>
<evidence type="ECO:0000313" key="2">
    <source>
        <dbReference type="EMBL" id="PWR22476.1"/>
    </source>
</evidence>
<dbReference type="Gene3D" id="6.20.450.20">
    <property type="match status" value="1"/>
</dbReference>
<organism evidence="2 3">
    <name type="scientific">Zavarzinia aquatilis</name>
    <dbReference type="NCBI Taxonomy" id="2211142"/>
    <lineage>
        <taxon>Bacteria</taxon>
        <taxon>Pseudomonadati</taxon>
        <taxon>Pseudomonadota</taxon>
        <taxon>Alphaproteobacteria</taxon>
        <taxon>Rhodospirillales</taxon>
        <taxon>Zavarziniaceae</taxon>
        <taxon>Zavarzinia</taxon>
    </lineage>
</organism>
<comment type="caution">
    <text evidence="2">The sequence shown here is derived from an EMBL/GenBank/DDBJ whole genome shotgun (WGS) entry which is preliminary data.</text>
</comment>
<accession>A0A317E893</accession>
<reference evidence="2 3" key="1">
    <citation type="submission" date="2018-05" db="EMBL/GenBank/DDBJ databases">
        <title>Zavarzinia sp. HR-AS.</title>
        <authorList>
            <person name="Lee Y."/>
            <person name="Jeon C.O."/>
        </authorList>
    </citation>
    <scope>NUCLEOTIDE SEQUENCE [LARGE SCALE GENOMIC DNA]</scope>
    <source>
        <strain evidence="2 3">HR-AS</strain>
    </source>
</reference>
<keyword evidence="3" id="KW-1185">Reference proteome</keyword>
<dbReference type="EMBL" id="QGLE01000006">
    <property type="protein sequence ID" value="PWR22476.1"/>
    <property type="molecule type" value="Genomic_DNA"/>
</dbReference>